<organism evidence="1 2">
    <name type="scientific">Micromonospora humi</name>
    <dbReference type="NCBI Taxonomy" id="745366"/>
    <lineage>
        <taxon>Bacteria</taxon>
        <taxon>Bacillati</taxon>
        <taxon>Actinomycetota</taxon>
        <taxon>Actinomycetes</taxon>
        <taxon>Micromonosporales</taxon>
        <taxon>Micromonosporaceae</taxon>
        <taxon>Micromonospora</taxon>
    </lineage>
</organism>
<dbReference type="EMBL" id="FMDM01000012">
    <property type="protein sequence ID" value="SCG72355.1"/>
    <property type="molecule type" value="Genomic_DNA"/>
</dbReference>
<accession>A0A1C5JP39</accession>
<gene>
    <name evidence="1" type="ORF">GA0070213_112172</name>
</gene>
<dbReference type="Proteomes" id="UP000199360">
    <property type="component" value="Unassembled WGS sequence"/>
</dbReference>
<sequence>MNTDERWLAFTGVDLLDGTRAPGPDEVVLLARLPRADAAGPVNTVVLEWAALPAVPVVAVTADGRRTRTVDVPAAELMSGVRVGPALTALLSELDPVAARRTYAPSFQLGPAGTGAVHVHSRIRLRREDCCLIRITAQPVPTTGVPRLDWLPPAVAAHAAEAVFLNNHHCYYRKCFADRELEYKYTLRPPVDIWAATARLYDRLRAGGLPGYLMEYADEFQTWDYLNHLFEVPAPADEQGYVSFIPSTDGRHLMKRKWFAEDSFERREEHRKGVVTGNDLGRFVAEQLGLRARRLPTFRRVRYDVNVESARTGHVYGIFFDHCSLVADPTVVLSQCELEYLRTRSVLPPDEAAVRVELDEIAAWLEAFLAESGLPNERGYYSKLSFLRDVVAARPELAVVPG</sequence>
<evidence type="ECO:0000313" key="1">
    <source>
        <dbReference type="EMBL" id="SCG72355.1"/>
    </source>
</evidence>
<keyword evidence="2" id="KW-1185">Reference proteome</keyword>
<dbReference type="RefSeq" id="WP_091068099.1">
    <property type="nucleotide sequence ID" value="NZ_FMDM01000012.1"/>
</dbReference>
<evidence type="ECO:0000313" key="2">
    <source>
        <dbReference type="Proteomes" id="UP000199360"/>
    </source>
</evidence>
<protein>
    <submittedName>
        <fullName evidence="1">Uncharacterized protein</fullName>
    </submittedName>
</protein>
<dbReference type="STRING" id="745366.GA0070213_112172"/>
<proteinExistence type="predicted"/>
<dbReference type="OrthoDB" id="9135079at2"/>
<name>A0A1C5JP39_9ACTN</name>
<reference evidence="2" key="1">
    <citation type="submission" date="2016-06" db="EMBL/GenBank/DDBJ databases">
        <authorList>
            <person name="Varghese N."/>
            <person name="Submissions Spin"/>
        </authorList>
    </citation>
    <scope>NUCLEOTIDE SEQUENCE [LARGE SCALE GENOMIC DNA]</scope>
    <source>
        <strain evidence="2">DSM 45647</strain>
    </source>
</reference>
<dbReference type="AlphaFoldDB" id="A0A1C5JP39"/>